<keyword evidence="6" id="KW-0804">Transcription</keyword>
<dbReference type="InterPro" id="IPR045174">
    <property type="entry name" value="Dof"/>
</dbReference>
<dbReference type="EMBL" id="LNRQ01000002">
    <property type="protein sequence ID" value="KZN04722.1"/>
    <property type="molecule type" value="Genomic_DNA"/>
</dbReference>
<comment type="caution">
    <text evidence="11">The sequence shown here is derived from an EMBL/GenBank/DDBJ whole genome shotgun (WGS) entry which is preliminary data.</text>
</comment>
<keyword evidence="4" id="KW-0805">Transcription regulation</keyword>
<dbReference type="GO" id="GO:0000976">
    <property type="term" value="F:transcription cis-regulatory region binding"/>
    <property type="evidence" value="ECO:0007669"/>
    <property type="project" value="EnsemblPlants"/>
</dbReference>
<protein>
    <recommendedName>
        <fullName evidence="10">Dof-type domain-containing protein</fullName>
    </recommendedName>
</protein>
<feature type="domain" description="Dof-type" evidence="10">
    <location>
        <begin position="82"/>
        <end position="136"/>
    </location>
</feature>
<evidence type="ECO:0000256" key="1">
    <source>
        <dbReference type="ARBA" id="ARBA00022723"/>
    </source>
</evidence>
<evidence type="ECO:0000256" key="7">
    <source>
        <dbReference type="ARBA" id="ARBA00023242"/>
    </source>
</evidence>
<dbReference type="OMA" id="CGEESSN"/>
<keyword evidence="1" id="KW-0479">Metal-binding</keyword>
<evidence type="ECO:0000256" key="2">
    <source>
        <dbReference type="ARBA" id="ARBA00022771"/>
    </source>
</evidence>
<evidence type="ECO:0000256" key="8">
    <source>
        <dbReference type="PROSITE-ProRule" id="PRU00071"/>
    </source>
</evidence>
<dbReference type="GO" id="GO:0008270">
    <property type="term" value="F:zinc ion binding"/>
    <property type="evidence" value="ECO:0007669"/>
    <property type="project" value="UniProtKB-KW"/>
</dbReference>
<dbReference type="AlphaFoldDB" id="A0A166D4Q6"/>
<sequence>MSEHPSYSSTTSAANNNTPDDDQSKAALNNARSKPVPDDNQSTAPGDDHNKSAPDDDLCTEEAQTEMGDSQEKTLKKPDKILPCPRCNSMDTKFCYYNNYNVNQPRHFCKNCQRYWTAGGTMRNVPVGAGRRKNKYSASHYRQIAVSEALQNAGVDIPNEIHSAGIKTNGTVLTFGSDSPLCESLDSVLKINGKSLVNGSENGFQKPGEFSPKVSCKAKNNSDDHPSGSSVIVSCSKNEIVAPSLQNLASQNGHSFSPVPYFPGEPWPYPWTVSQWNAPVTQVPPPGFCAVPMPFYPASPYWGCNVPGLGPWNVQWVTPMSLSVNHPAAPSSSPSSPTLGKHLRDENMANPSSCADEGSPKENDPVKCLWVPKTLRINDPGEAAKSRIWETLGIKNEITGNPDCGEGMFKAAFQSKDAEKCDYKSSSVLHANPAAMSRSQSFHEST</sequence>
<gene>
    <name evidence="11" type="ORF">DCAR_005559</name>
</gene>
<keyword evidence="7 8" id="KW-0539">Nucleus</keyword>
<evidence type="ECO:0000313" key="11">
    <source>
        <dbReference type="EMBL" id="KZN04722.1"/>
    </source>
</evidence>
<proteinExistence type="predicted"/>
<feature type="compositionally biased region" description="Low complexity" evidence="9">
    <location>
        <begin position="8"/>
        <end position="18"/>
    </location>
</feature>
<feature type="compositionally biased region" description="Low complexity" evidence="9">
    <location>
        <begin position="327"/>
        <end position="337"/>
    </location>
</feature>
<dbReference type="GO" id="GO:0005634">
    <property type="term" value="C:nucleus"/>
    <property type="evidence" value="ECO:0007669"/>
    <property type="project" value="UniProtKB-SubCell"/>
</dbReference>
<organism evidence="11">
    <name type="scientific">Daucus carota subsp. sativus</name>
    <name type="common">Carrot</name>
    <dbReference type="NCBI Taxonomy" id="79200"/>
    <lineage>
        <taxon>Eukaryota</taxon>
        <taxon>Viridiplantae</taxon>
        <taxon>Streptophyta</taxon>
        <taxon>Embryophyta</taxon>
        <taxon>Tracheophyta</taxon>
        <taxon>Spermatophyta</taxon>
        <taxon>Magnoliopsida</taxon>
        <taxon>eudicotyledons</taxon>
        <taxon>Gunneridae</taxon>
        <taxon>Pentapetalae</taxon>
        <taxon>asterids</taxon>
        <taxon>campanulids</taxon>
        <taxon>Apiales</taxon>
        <taxon>Apiaceae</taxon>
        <taxon>Apioideae</taxon>
        <taxon>Scandiceae</taxon>
        <taxon>Daucinae</taxon>
        <taxon>Daucus</taxon>
        <taxon>Daucus sect. Daucus</taxon>
    </lineage>
</organism>
<feature type="compositionally biased region" description="Basic and acidic residues" evidence="9">
    <location>
        <begin position="70"/>
        <end position="80"/>
    </location>
</feature>
<dbReference type="PANTHER" id="PTHR31089">
    <property type="entry name" value="CYCLIC DOF FACTOR 2"/>
    <property type="match status" value="1"/>
</dbReference>
<evidence type="ECO:0000256" key="4">
    <source>
        <dbReference type="ARBA" id="ARBA00023015"/>
    </source>
</evidence>
<dbReference type="InterPro" id="IPR003851">
    <property type="entry name" value="Znf_Dof"/>
</dbReference>
<keyword evidence="5 8" id="KW-0238">DNA-binding</keyword>
<keyword evidence="3" id="KW-0862">Zinc</keyword>
<reference evidence="11" key="1">
    <citation type="journal article" date="2016" name="Nat. Genet.">
        <title>A high-quality carrot genome assembly provides new insights into carotenoid accumulation and asterid genome evolution.</title>
        <authorList>
            <person name="Iorizzo M."/>
            <person name="Ellison S."/>
            <person name="Senalik D."/>
            <person name="Zeng P."/>
            <person name="Satapoomin P."/>
            <person name="Huang J."/>
            <person name="Bowman M."/>
            <person name="Iovene M."/>
            <person name="Sanseverino W."/>
            <person name="Cavagnaro P."/>
            <person name="Yildiz M."/>
            <person name="Macko-Podgorni A."/>
            <person name="Moranska E."/>
            <person name="Grzebelus E."/>
            <person name="Grzebelus D."/>
            <person name="Ashrafi H."/>
            <person name="Zheng Z."/>
            <person name="Cheng S."/>
            <person name="Spooner D."/>
            <person name="Van Deynze A."/>
            <person name="Simon P."/>
        </authorList>
    </citation>
    <scope>NUCLEOTIDE SEQUENCE [LARGE SCALE GENOMIC DNA]</scope>
    <source>
        <tissue evidence="11">Leaf</tissue>
    </source>
</reference>
<feature type="region of interest" description="Disordered" evidence="9">
    <location>
        <begin position="63"/>
        <end position="82"/>
    </location>
</feature>
<dbReference type="Gramene" id="KZN04722">
    <property type="protein sequence ID" value="KZN04722"/>
    <property type="gene ID" value="DCAR_005559"/>
</dbReference>
<name>A0A166D4Q6_DAUCS</name>
<evidence type="ECO:0000256" key="3">
    <source>
        <dbReference type="ARBA" id="ARBA00022833"/>
    </source>
</evidence>
<dbReference type="STRING" id="79200.A0A166D4Q6"/>
<dbReference type="GO" id="GO:0003700">
    <property type="term" value="F:DNA-binding transcription factor activity"/>
    <property type="evidence" value="ECO:0007669"/>
    <property type="project" value="InterPro"/>
</dbReference>
<dbReference type="PROSITE" id="PS50884">
    <property type="entry name" value="ZF_DOF_2"/>
    <property type="match status" value="1"/>
</dbReference>
<evidence type="ECO:0000256" key="5">
    <source>
        <dbReference type="ARBA" id="ARBA00023125"/>
    </source>
</evidence>
<dbReference type="PANTHER" id="PTHR31089:SF75">
    <property type="entry name" value="CYCLIC DOF FACTOR 2"/>
    <property type="match status" value="1"/>
</dbReference>
<accession>A0A166D4Q6</accession>
<dbReference type="PROSITE" id="PS01361">
    <property type="entry name" value="ZF_DOF_1"/>
    <property type="match status" value="1"/>
</dbReference>
<comment type="subcellular location">
    <subcellularLocation>
        <location evidence="8">Nucleus</location>
    </subcellularLocation>
</comment>
<evidence type="ECO:0000259" key="10">
    <source>
        <dbReference type="PROSITE" id="PS50884"/>
    </source>
</evidence>
<dbReference type="Pfam" id="PF02701">
    <property type="entry name" value="Zn_ribbon_Dof"/>
    <property type="match status" value="1"/>
</dbReference>
<feature type="region of interest" description="Disordered" evidence="9">
    <location>
        <begin position="1"/>
        <end position="58"/>
    </location>
</feature>
<keyword evidence="2 8" id="KW-0863">Zinc-finger</keyword>
<evidence type="ECO:0000256" key="9">
    <source>
        <dbReference type="SAM" id="MobiDB-lite"/>
    </source>
</evidence>
<evidence type="ECO:0000256" key="6">
    <source>
        <dbReference type="ARBA" id="ARBA00023163"/>
    </source>
</evidence>
<feature type="region of interest" description="Disordered" evidence="9">
    <location>
        <begin position="325"/>
        <end position="362"/>
    </location>
</feature>